<gene>
    <name evidence="1" type="ORF">ACFPPD_22660</name>
</gene>
<comment type="caution">
    <text evidence="1">The sequence shown here is derived from an EMBL/GenBank/DDBJ whole genome shotgun (WGS) entry which is preliminary data.</text>
</comment>
<reference evidence="2" key="1">
    <citation type="journal article" date="2019" name="Int. J. Syst. Evol. Microbiol.">
        <title>The Global Catalogue of Microorganisms (GCM) 10K type strain sequencing project: providing services to taxonomists for standard genome sequencing and annotation.</title>
        <authorList>
            <consortium name="The Broad Institute Genomics Platform"/>
            <consortium name="The Broad Institute Genome Sequencing Center for Infectious Disease"/>
            <person name="Wu L."/>
            <person name="Ma J."/>
        </authorList>
    </citation>
    <scope>NUCLEOTIDE SEQUENCE [LARGE SCALE GENOMIC DNA]</scope>
    <source>
        <strain evidence="2">CCUG 57113</strain>
    </source>
</reference>
<dbReference type="RefSeq" id="WP_209745717.1">
    <property type="nucleotide sequence ID" value="NZ_JBHSMH010000101.1"/>
</dbReference>
<keyword evidence="2" id="KW-1185">Reference proteome</keyword>
<dbReference type="EMBL" id="JBHSMH010000101">
    <property type="protein sequence ID" value="MFC5471481.1"/>
    <property type="molecule type" value="Genomic_DNA"/>
</dbReference>
<organism evidence="1 2">
    <name type="scientific">Cohnella suwonensis</name>
    <dbReference type="NCBI Taxonomy" id="696072"/>
    <lineage>
        <taxon>Bacteria</taxon>
        <taxon>Bacillati</taxon>
        <taxon>Bacillota</taxon>
        <taxon>Bacilli</taxon>
        <taxon>Bacillales</taxon>
        <taxon>Paenibacillaceae</taxon>
        <taxon>Cohnella</taxon>
    </lineage>
</organism>
<protein>
    <submittedName>
        <fullName evidence="1">Uncharacterized protein</fullName>
    </submittedName>
</protein>
<accession>A0ABW0M3S8</accession>
<sequence length="158" mass="18182">MATFEHNESFIALAAIAVFILSGGIAWITRQIHIRENRLIKLIWKELNFVEPFGDNRQALLILRLDSNHFVLMDKLLQDERLPPLHICLLGPSWLASTKQTIWQRHVVRPGESCSICGKFGSPNDRIFVLDNGVVRERSQEPVIFLEEWSTRLARKPA</sequence>
<name>A0ABW0M3S8_9BACL</name>
<proteinExistence type="predicted"/>
<evidence type="ECO:0000313" key="1">
    <source>
        <dbReference type="EMBL" id="MFC5471481.1"/>
    </source>
</evidence>
<evidence type="ECO:0000313" key="2">
    <source>
        <dbReference type="Proteomes" id="UP001596105"/>
    </source>
</evidence>
<dbReference type="Proteomes" id="UP001596105">
    <property type="component" value="Unassembled WGS sequence"/>
</dbReference>